<sequence length="335" mass="35637">MKISRQTIMLLILAAAFFALVKGLQFAGVLNAYWQLVLDQALVTVIGALGLSLIYGFTGQFSLGHAAFYGLGAYTAGAIDIVYGNGNIIFFFVSILAGAALAGLVALLIGLPILRLRSDYLGIATLGFGIIVKVGMDNANKLIPVLGGATGMSGTPQTAHFDLIFILVLIIILLVRNFVFSTYGRACTSIREDEIAADIMGIDTTRFKVLAFVLGCSLAGLAGGIYAHRYPFLHPASFDFLKSFDFLLIVVLGGLGSMTGTIVTAIGWGFLMEVLRAVLGENFIDWRGVIYALILIVAIILRPQGLFSGKELGLLLPRPLQTGQGKERSHAGTGS</sequence>
<keyword evidence="3 6" id="KW-0812">Transmembrane</keyword>
<evidence type="ECO:0000313" key="7">
    <source>
        <dbReference type="EMBL" id="OAT83505.1"/>
    </source>
</evidence>
<evidence type="ECO:0000256" key="5">
    <source>
        <dbReference type="ARBA" id="ARBA00023136"/>
    </source>
</evidence>
<keyword evidence="5 6" id="KW-0472">Membrane</keyword>
<evidence type="ECO:0000256" key="1">
    <source>
        <dbReference type="ARBA" id="ARBA00004651"/>
    </source>
</evidence>
<dbReference type="STRING" id="1838280.A6M21_08215"/>
<comment type="caution">
    <text evidence="7">The sequence shown here is derived from an EMBL/GenBank/DDBJ whole genome shotgun (WGS) entry which is preliminary data.</text>
</comment>
<dbReference type="Pfam" id="PF02653">
    <property type="entry name" value="BPD_transp_2"/>
    <property type="match status" value="1"/>
</dbReference>
<dbReference type="InterPro" id="IPR043428">
    <property type="entry name" value="LivM-like"/>
</dbReference>
<dbReference type="Proteomes" id="UP000078532">
    <property type="component" value="Unassembled WGS sequence"/>
</dbReference>
<gene>
    <name evidence="7" type="ORF">A6M21_08215</name>
</gene>
<feature type="transmembrane region" description="Helical" evidence="6">
    <location>
        <begin position="159"/>
        <end position="179"/>
    </location>
</feature>
<dbReference type="GO" id="GO:0015658">
    <property type="term" value="F:branched-chain amino acid transmembrane transporter activity"/>
    <property type="evidence" value="ECO:0007669"/>
    <property type="project" value="InterPro"/>
</dbReference>
<evidence type="ECO:0000256" key="6">
    <source>
        <dbReference type="SAM" id="Phobius"/>
    </source>
</evidence>
<feature type="transmembrane region" description="Helical" evidence="6">
    <location>
        <begin position="247"/>
        <end position="271"/>
    </location>
</feature>
<dbReference type="AlphaFoldDB" id="A0A1B7LFR7"/>
<evidence type="ECO:0000256" key="4">
    <source>
        <dbReference type="ARBA" id="ARBA00022989"/>
    </source>
</evidence>
<dbReference type="GO" id="GO:0005886">
    <property type="term" value="C:plasma membrane"/>
    <property type="evidence" value="ECO:0007669"/>
    <property type="project" value="UniProtKB-SubCell"/>
</dbReference>
<dbReference type="RefSeq" id="WP_066667514.1">
    <property type="nucleotide sequence ID" value="NZ_LYVF01000111.1"/>
</dbReference>
<feature type="transmembrane region" description="Helical" evidence="6">
    <location>
        <begin position="283"/>
        <end position="301"/>
    </location>
</feature>
<feature type="transmembrane region" description="Helical" evidence="6">
    <location>
        <begin position="66"/>
        <end position="83"/>
    </location>
</feature>
<name>A0A1B7LFR7_9FIRM</name>
<keyword evidence="4 6" id="KW-1133">Transmembrane helix</keyword>
<dbReference type="PANTHER" id="PTHR30482">
    <property type="entry name" value="HIGH-AFFINITY BRANCHED-CHAIN AMINO ACID TRANSPORT SYSTEM PERMEASE"/>
    <property type="match status" value="1"/>
</dbReference>
<protein>
    <submittedName>
        <fullName evidence="7">ABC transporter</fullName>
    </submittedName>
</protein>
<keyword evidence="8" id="KW-1185">Reference proteome</keyword>
<evidence type="ECO:0000256" key="3">
    <source>
        <dbReference type="ARBA" id="ARBA00022692"/>
    </source>
</evidence>
<organism evidence="7 8">
    <name type="scientific">Desulfotomaculum copahuensis</name>
    <dbReference type="NCBI Taxonomy" id="1838280"/>
    <lineage>
        <taxon>Bacteria</taxon>
        <taxon>Bacillati</taxon>
        <taxon>Bacillota</taxon>
        <taxon>Clostridia</taxon>
        <taxon>Eubacteriales</taxon>
        <taxon>Desulfotomaculaceae</taxon>
        <taxon>Desulfotomaculum</taxon>
    </lineage>
</organism>
<proteinExistence type="predicted"/>
<feature type="transmembrane region" description="Helical" evidence="6">
    <location>
        <begin position="33"/>
        <end position="54"/>
    </location>
</feature>
<keyword evidence="2" id="KW-1003">Cell membrane</keyword>
<feature type="transmembrane region" description="Helical" evidence="6">
    <location>
        <begin position="209"/>
        <end position="227"/>
    </location>
</feature>
<accession>A0A1B7LFR7</accession>
<evidence type="ECO:0000313" key="8">
    <source>
        <dbReference type="Proteomes" id="UP000078532"/>
    </source>
</evidence>
<evidence type="ECO:0000256" key="2">
    <source>
        <dbReference type="ARBA" id="ARBA00022475"/>
    </source>
</evidence>
<dbReference type="EMBL" id="LYVF01000111">
    <property type="protein sequence ID" value="OAT83505.1"/>
    <property type="molecule type" value="Genomic_DNA"/>
</dbReference>
<feature type="transmembrane region" description="Helical" evidence="6">
    <location>
        <begin position="89"/>
        <end position="113"/>
    </location>
</feature>
<feature type="transmembrane region" description="Helical" evidence="6">
    <location>
        <begin position="120"/>
        <end position="139"/>
    </location>
</feature>
<reference evidence="7 8" key="1">
    <citation type="submission" date="2016-04" db="EMBL/GenBank/DDBJ databases">
        <authorList>
            <person name="Evans L.H."/>
            <person name="Alamgir A."/>
            <person name="Owens N."/>
            <person name="Weber N.D."/>
            <person name="Virtaneva K."/>
            <person name="Barbian K."/>
            <person name="Babar A."/>
            <person name="Rosenke K."/>
        </authorList>
    </citation>
    <scope>NUCLEOTIDE SEQUENCE [LARGE SCALE GENOMIC DNA]</scope>
    <source>
        <strain evidence="7 8">LMa1</strain>
    </source>
</reference>
<dbReference type="PANTHER" id="PTHR30482:SF10">
    <property type="entry name" value="HIGH-AFFINITY BRANCHED-CHAIN AMINO ACID TRANSPORT PROTEIN BRAE"/>
    <property type="match status" value="1"/>
</dbReference>
<dbReference type="CDD" id="cd06581">
    <property type="entry name" value="TM_PBP1_LivM_like"/>
    <property type="match status" value="1"/>
</dbReference>
<dbReference type="InterPro" id="IPR001851">
    <property type="entry name" value="ABC_transp_permease"/>
</dbReference>
<dbReference type="OrthoDB" id="9789927at2"/>
<comment type="subcellular location">
    <subcellularLocation>
        <location evidence="1">Cell membrane</location>
        <topology evidence="1">Multi-pass membrane protein</topology>
    </subcellularLocation>
</comment>